<dbReference type="OrthoDB" id="8447321at2"/>
<feature type="chain" id="PRO_5019194153" evidence="1">
    <location>
        <begin position="22"/>
        <end position="324"/>
    </location>
</feature>
<evidence type="ECO:0000256" key="1">
    <source>
        <dbReference type="SAM" id="SignalP"/>
    </source>
</evidence>
<protein>
    <submittedName>
        <fullName evidence="4">DUF1311 domain-containing protein</fullName>
    </submittedName>
</protein>
<dbReference type="AlphaFoldDB" id="A0A418WDB6"/>
<name>A0A418WDB6_9PROT</name>
<dbReference type="GO" id="GO:0005576">
    <property type="term" value="C:extracellular region"/>
    <property type="evidence" value="ECO:0007669"/>
    <property type="project" value="TreeGrafter"/>
</dbReference>
<dbReference type="EMBL" id="QYUK01000011">
    <property type="protein sequence ID" value="RJF87966.1"/>
    <property type="molecule type" value="Genomic_DNA"/>
</dbReference>
<dbReference type="InterPro" id="IPR037126">
    <property type="entry name" value="PdaC/RsiV-like_sf"/>
</dbReference>
<dbReference type="Gene3D" id="3.30.565.40">
    <property type="entry name" value="Fervidobacterium nodosum Rt17-B1 like"/>
    <property type="match status" value="1"/>
</dbReference>
<dbReference type="InterPro" id="IPR025303">
    <property type="entry name" value="PdaC"/>
</dbReference>
<feature type="domain" description="Lysozyme inhibitor LprI-like N-terminal" evidence="2">
    <location>
        <begin position="24"/>
        <end position="107"/>
    </location>
</feature>
<dbReference type="InterPro" id="IPR009739">
    <property type="entry name" value="LprI-like_N"/>
</dbReference>
<reference evidence="4 5" key="1">
    <citation type="submission" date="2018-09" db="EMBL/GenBank/DDBJ databases">
        <authorList>
            <person name="Zhu H."/>
        </authorList>
    </citation>
    <scope>NUCLEOTIDE SEQUENCE [LARGE SCALE GENOMIC DNA]</scope>
    <source>
        <strain evidence="4 5">K1W22B-8</strain>
    </source>
</reference>
<keyword evidence="5" id="KW-1185">Reference proteome</keyword>
<keyword evidence="1" id="KW-0732">Signal</keyword>
<dbReference type="RefSeq" id="WP_119778601.1">
    <property type="nucleotide sequence ID" value="NZ_QYUK01000011.1"/>
</dbReference>
<feature type="domain" description="Deacetylase PdaC" evidence="3">
    <location>
        <begin position="173"/>
        <end position="208"/>
    </location>
</feature>
<proteinExistence type="predicted"/>
<dbReference type="Gene3D" id="1.20.1270.180">
    <property type="match status" value="1"/>
</dbReference>
<accession>A0A418WDB6</accession>
<dbReference type="PANTHER" id="PTHR37549">
    <property type="entry name" value="LIPOPROTEIN LPRI"/>
    <property type="match status" value="1"/>
</dbReference>
<dbReference type="Pfam" id="PF07007">
    <property type="entry name" value="LprI"/>
    <property type="match status" value="1"/>
</dbReference>
<comment type="caution">
    <text evidence="4">The sequence shown here is derived from an EMBL/GenBank/DDBJ whole genome shotgun (WGS) entry which is preliminary data.</text>
</comment>
<dbReference type="InterPro" id="IPR052755">
    <property type="entry name" value="Lysozyme_Inhibitor_LprI"/>
</dbReference>
<dbReference type="Pfam" id="PF13739">
    <property type="entry name" value="PdaC"/>
    <property type="match status" value="1"/>
</dbReference>
<organism evidence="4 5">
    <name type="scientific">Oleomonas cavernae</name>
    <dbReference type="NCBI Taxonomy" id="2320859"/>
    <lineage>
        <taxon>Bacteria</taxon>
        <taxon>Pseudomonadati</taxon>
        <taxon>Pseudomonadota</taxon>
        <taxon>Alphaproteobacteria</taxon>
        <taxon>Acetobacterales</taxon>
        <taxon>Acetobacteraceae</taxon>
        <taxon>Oleomonas</taxon>
    </lineage>
</organism>
<evidence type="ECO:0000313" key="4">
    <source>
        <dbReference type="EMBL" id="RJF87966.1"/>
    </source>
</evidence>
<dbReference type="Gene3D" id="3.90.640.20">
    <property type="entry name" value="Heat-shock cognate protein, ATPase"/>
    <property type="match status" value="1"/>
</dbReference>
<dbReference type="PANTHER" id="PTHR37549:SF1">
    <property type="entry name" value="LIPOPROTEIN LPRI"/>
    <property type="match status" value="1"/>
</dbReference>
<feature type="signal peptide" evidence="1">
    <location>
        <begin position="1"/>
        <end position="21"/>
    </location>
</feature>
<evidence type="ECO:0000313" key="5">
    <source>
        <dbReference type="Proteomes" id="UP000284605"/>
    </source>
</evidence>
<evidence type="ECO:0000259" key="3">
    <source>
        <dbReference type="Pfam" id="PF13739"/>
    </source>
</evidence>
<sequence length="324" mass="34553">MIRLSLLATVILLGTVPAANAFDCAKATTAIERTICANPAVKAADDAMGEAYAALRSRQDEAQRAALKGDQVDWLKRRENLCLNYGDKAPPPADPACLRRETERRTRLLSGTPEYAGPGAPSFAPVFYRKVDEGRQIEISLVWPQVDGPGMGPLNGLVARATSGGEVNRDAVEGPYGNTMGYRIGYASDRLISIAFDGYEFTGGAHGMGYASAVNYLPQAGRALQLDDVLDARGKAALIPLCRASIAAEKRARAVPEELIDSSMSDEALADSINSISAWSFGQDGAQIHYDAYALGSYAEGAYDCAVSWADLKGIVKWGAPLPF</sequence>
<evidence type="ECO:0000259" key="2">
    <source>
        <dbReference type="Pfam" id="PF07007"/>
    </source>
</evidence>
<dbReference type="Proteomes" id="UP000284605">
    <property type="component" value="Unassembled WGS sequence"/>
</dbReference>
<gene>
    <name evidence="4" type="ORF">D3874_13820</name>
</gene>